<feature type="transmembrane region" description="Helical" evidence="1">
    <location>
        <begin position="6"/>
        <end position="27"/>
    </location>
</feature>
<evidence type="ECO:0000313" key="2">
    <source>
        <dbReference type="EMBL" id="SIS46077.1"/>
    </source>
</evidence>
<organism evidence="2 3">
    <name type="scientific">Salimicrobium flavidum</name>
    <dbReference type="NCBI Taxonomy" id="570947"/>
    <lineage>
        <taxon>Bacteria</taxon>
        <taxon>Bacillati</taxon>
        <taxon>Bacillota</taxon>
        <taxon>Bacilli</taxon>
        <taxon>Bacillales</taxon>
        <taxon>Bacillaceae</taxon>
        <taxon>Salimicrobium</taxon>
    </lineage>
</organism>
<dbReference type="Proteomes" id="UP000187608">
    <property type="component" value="Unassembled WGS sequence"/>
</dbReference>
<keyword evidence="1" id="KW-1133">Transmembrane helix</keyword>
<dbReference type="EMBL" id="FTOC01000004">
    <property type="protein sequence ID" value="SIS46077.1"/>
    <property type="molecule type" value="Genomic_DNA"/>
</dbReference>
<gene>
    <name evidence="2" type="ORF">SAMN05421687_104233</name>
</gene>
<reference evidence="3" key="1">
    <citation type="submission" date="2017-01" db="EMBL/GenBank/DDBJ databases">
        <authorList>
            <person name="Varghese N."/>
            <person name="Submissions S."/>
        </authorList>
    </citation>
    <scope>NUCLEOTIDE SEQUENCE [LARGE SCALE GENOMIC DNA]</scope>
    <source>
        <strain evidence="3">DSM 23127</strain>
    </source>
</reference>
<keyword evidence="1" id="KW-0472">Membrane</keyword>
<accession>A0A1N7J9X8</accession>
<keyword evidence="1" id="KW-0812">Transmembrane</keyword>
<evidence type="ECO:0000256" key="1">
    <source>
        <dbReference type="SAM" id="Phobius"/>
    </source>
</evidence>
<keyword evidence="3" id="KW-1185">Reference proteome</keyword>
<sequence length="47" mass="5660">MIVEQLFMLLVVVGFPILFLVLILLGLNNRRRLEEIEKKMDYLLERK</sequence>
<evidence type="ECO:0000313" key="3">
    <source>
        <dbReference type="Proteomes" id="UP000187608"/>
    </source>
</evidence>
<name>A0A1N7J9X8_9BACI</name>
<protein>
    <submittedName>
        <fullName evidence="2">Uncharacterized protein</fullName>
    </submittedName>
</protein>
<dbReference type="AlphaFoldDB" id="A0A1N7J9X8"/>
<proteinExistence type="predicted"/>